<dbReference type="Proteomes" id="UP000838756">
    <property type="component" value="Unassembled WGS sequence"/>
</dbReference>
<evidence type="ECO:0000313" key="2">
    <source>
        <dbReference type="EMBL" id="CAH2216580.1"/>
    </source>
</evidence>
<feature type="region of interest" description="Disordered" evidence="1">
    <location>
        <begin position="1"/>
        <end position="37"/>
    </location>
</feature>
<name>A0A8S4QRB4_9NEOP</name>
<gene>
    <name evidence="2" type="primary">jg582</name>
    <name evidence="2" type="ORF">PAEG_LOCUS4570</name>
</gene>
<protein>
    <submittedName>
        <fullName evidence="2">Jg582 protein</fullName>
    </submittedName>
</protein>
<dbReference type="EMBL" id="CAKXAJ010015926">
    <property type="protein sequence ID" value="CAH2216580.1"/>
    <property type="molecule type" value="Genomic_DNA"/>
</dbReference>
<reference evidence="2" key="1">
    <citation type="submission" date="2022-03" db="EMBL/GenBank/DDBJ databases">
        <authorList>
            <person name="Lindestad O."/>
        </authorList>
    </citation>
    <scope>NUCLEOTIDE SEQUENCE</scope>
</reference>
<proteinExistence type="predicted"/>
<sequence length="37" mass="4178">GQAAEGVIWDLPAEKLPEQPAKTNQSETPMDRFRTQH</sequence>
<keyword evidence="3" id="KW-1185">Reference proteome</keyword>
<feature type="non-terminal residue" evidence="2">
    <location>
        <position position="1"/>
    </location>
</feature>
<evidence type="ECO:0000256" key="1">
    <source>
        <dbReference type="SAM" id="MobiDB-lite"/>
    </source>
</evidence>
<evidence type="ECO:0000313" key="3">
    <source>
        <dbReference type="Proteomes" id="UP000838756"/>
    </source>
</evidence>
<comment type="caution">
    <text evidence="2">The sequence shown here is derived from an EMBL/GenBank/DDBJ whole genome shotgun (WGS) entry which is preliminary data.</text>
</comment>
<dbReference type="AlphaFoldDB" id="A0A8S4QRB4"/>
<accession>A0A8S4QRB4</accession>
<organism evidence="2 3">
    <name type="scientific">Pararge aegeria aegeria</name>
    <dbReference type="NCBI Taxonomy" id="348720"/>
    <lineage>
        <taxon>Eukaryota</taxon>
        <taxon>Metazoa</taxon>
        <taxon>Ecdysozoa</taxon>
        <taxon>Arthropoda</taxon>
        <taxon>Hexapoda</taxon>
        <taxon>Insecta</taxon>
        <taxon>Pterygota</taxon>
        <taxon>Neoptera</taxon>
        <taxon>Endopterygota</taxon>
        <taxon>Lepidoptera</taxon>
        <taxon>Glossata</taxon>
        <taxon>Ditrysia</taxon>
        <taxon>Papilionoidea</taxon>
        <taxon>Nymphalidae</taxon>
        <taxon>Satyrinae</taxon>
        <taxon>Satyrini</taxon>
        <taxon>Parargina</taxon>
        <taxon>Pararge</taxon>
    </lineage>
</organism>